<reference evidence="1" key="1">
    <citation type="journal article" date="2020" name="Stud. Mycol.">
        <title>101 Dothideomycetes genomes: a test case for predicting lifestyles and emergence of pathogens.</title>
        <authorList>
            <person name="Haridas S."/>
            <person name="Albert R."/>
            <person name="Binder M."/>
            <person name="Bloem J."/>
            <person name="Labutti K."/>
            <person name="Salamov A."/>
            <person name="Andreopoulos B."/>
            <person name="Baker S."/>
            <person name="Barry K."/>
            <person name="Bills G."/>
            <person name="Bluhm B."/>
            <person name="Cannon C."/>
            <person name="Castanera R."/>
            <person name="Culley D."/>
            <person name="Daum C."/>
            <person name="Ezra D."/>
            <person name="Gonzalez J."/>
            <person name="Henrissat B."/>
            <person name="Kuo A."/>
            <person name="Liang C."/>
            <person name="Lipzen A."/>
            <person name="Lutzoni F."/>
            <person name="Magnuson J."/>
            <person name="Mondo S."/>
            <person name="Nolan M."/>
            <person name="Ohm R."/>
            <person name="Pangilinan J."/>
            <person name="Park H.-J."/>
            <person name="Ramirez L."/>
            <person name="Alfaro M."/>
            <person name="Sun H."/>
            <person name="Tritt A."/>
            <person name="Yoshinaga Y."/>
            <person name="Zwiers L.-H."/>
            <person name="Turgeon B."/>
            <person name="Goodwin S."/>
            <person name="Spatafora J."/>
            <person name="Crous P."/>
            <person name="Grigoriev I."/>
        </authorList>
    </citation>
    <scope>NUCLEOTIDE SEQUENCE</scope>
    <source>
        <strain evidence="1">CBS 269.34</strain>
    </source>
</reference>
<keyword evidence="2" id="KW-1185">Reference proteome</keyword>
<accession>A0A6A6R167</accession>
<dbReference type="EMBL" id="MU004186">
    <property type="protein sequence ID" value="KAF2497573.1"/>
    <property type="molecule type" value="Genomic_DNA"/>
</dbReference>
<dbReference type="Proteomes" id="UP000799750">
    <property type="component" value="Unassembled WGS sequence"/>
</dbReference>
<name>A0A6A6R167_9PEZI</name>
<evidence type="ECO:0000313" key="2">
    <source>
        <dbReference type="Proteomes" id="UP000799750"/>
    </source>
</evidence>
<gene>
    <name evidence="1" type="ORF">BU16DRAFT_318121</name>
</gene>
<protein>
    <submittedName>
        <fullName evidence="1">Uncharacterized protein</fullName>
    </submittedName>
</protein>
<sequence>MRQRLEVHALLSLKMRSSEPRCQPLWRSKAAYLGFLVTVRCGASLHPLAFCNASRVGGVIKMNRHRSIPSCCKSDCDTLGWFGPVWVGWFESLKTCLQTAPRARHATQGIIQASTGYSTILGRLFGLLCSDTTLLPTLLLPEPCGCRQIMPAVHHHHTSLRAKSQFMSTIQARKSFHCAQRCDSGRDIGTLHRCKNVTATILTGGVTIDKQRGRSFQKRWL</sequence>
<proteinExistence type="predicted"/>
<organism evidence="1 2">
    <name type="scientific">Lophium mytilinum</name>
    <dbReference type="NCBI Taxonomy" id="390894"/>
    <lineage>
        <taxon>Eukaryota</taxon>
        <taxon>Fungi</taxon>
        <taxon>Dikarya</taxon>
        <taxon>Ascomycota</taxon>
        <taxon>Pezizomycotina</taxon>
        <taxon>Dothideomycetes</taxon>
        <taxon>Pleosporomycetidae</taxon>
        <taxon>Mytilinidiales</taxon>
        <taxon>Mytilinidiaceae</taxon>
        <taxon>Lophium</taxon>
    </lineage>
</organism>
<evidence type="ECO:0000313" key="1">
    <source>
        <dbReference type="EMBL" id="KAF2497573.1"/>
    </source>
</evidence>
<dbReference type="AlphaFoldDB" id="A0A6A6R167"/>